<reference evidence="1 2" key="1">
    <citation type="submission" date="2014-04" db="EMBL/GenBank/DDBJ databases">
        <authorList>
            <consortium name="DOE Joint Genome Institute"/>
            <person name="Kuo A."/>
            <person name="Ruytinx J."/>
            <person name="Rineau F."/>
            <person name="Colpaert J."/>
            <person name="Kohler A."/>
            <person name="Nagy L.G."/>
            <person name="Floudas D."/>
            <person name="Copeland A."/>
            <person name="Barry K.W."/>
            <person name="Cichocki N."/>
            <person name="Veneault-Fourrey C."/>
            <person name="LaButti K."/>
            <person name="Lindquist E.A."/>
            <person name="Lipzen A."/>
            <person name="Lundell T."/>
            <person name="Morin E."/>
            <person name="Murat C."/>
            <person name="Sun H."/>
            <person name="Tunlid A."/>
            <person name="Henrissat B."/>
            <person name="Grigoriev I.V."/>
            <person name="Hibbett D.S."/>
            <person name="Martin F."/>
            <person name="Nordberg H.P."/>
            <person name="Cantor M.N."/>
            <person name="Hua S.X."/>
        </authorList>
    </citation>
    <scope>NUCLEOTIDE SEQUENCE [LARGE SCALE GENOMIC DNA]</scope>
    <source>
        <strain evidence="1 2">UH-Slu-Lm8-n1</strain>
    </source>
</reference>
<keyword evidence="2" id="KW-1185">Reference proteome</keyword>
<dbReference type="AlphaFoldDB" id="A0A0D0B2V2"/>
<proteinExistence type="predicted"/>
<organism evidence="1 2">
    <name type="scientific">Suillus luteus UH-Slu-Lm8-n1</name>
    <dbReference type="NCBI Taxonomy" id="930992"/>
    <lineage>
        <taxon>Eukaryota</taxon>
        <taxon>Fungi</taxon>
        <taxon>Dikarya</taxon>
        <taxon>Basidiomycota</taxon>
        <taxon>Agaricomycotina</taxon>
        <taxon>Agaricomycetes</taxon>
        <taxon>Agaricomycetidae</taxon>
        <taxon>Boletales</taxon>
        <taxon>Suillineae</taxon>
        <taxon>Suillaceae</taxon>
        <taxon>Suillus</taxon>
    </lineage>
</organism>
<name>A0A0D0B2V2_9AGAM</name>
<evidence type="ECO:0000313" key="1">
    <source>
        <dbReference type="EMBL" id="KIK48351.1"/>
    </source>
</evidence>
<dbReference type="HOGENOM" id="CLU_2172759_0_0_1"/>
<sequence>MSRRELDVKDMQADISGCGRLWMKSRELRYAGDEIIVPDRRVMIPCQCQTFPVMIYTDWHSASHREYVYGLCREPGAGEVDLERPSKLNLARIVDQRDQRKSVCSLVVRP</sequence>
<dbReference type="EMBL" id="KN835138">
    <property type="protein sequence ID" value="KIK48351.1"/>
    <property type="molecule type" value="Genomic_DNA"/>
</dbReference>
<protein>
    <submittedName>
        <fullName evidence="1">Uncharacterized protein</fullName>
    </submittedName>
</protein>
<gene>
    <name evidence="1" type="ORF">CY34DRAFT_798168</name>
</gene>
<accession>A0A0D0B2V2</accession>
<evidence type="ECO:0000313" key="2">
    <source>
        <dbReference type="Proteomes" id="UP000054485"/>
    </source>
</evidence>
<reference evidence="2" key="2">
    <citation type="submission" date="2015-01" db="EMBL/GenBank/DDBJ databases">
        <title>Evolutionary Origins and Diversification of the Mycorrhizal Mutualists.</title>
        <authorList>
            <consortium name="DOE Joint Genome Institute"/>
            <consortium name="Mycorrhizal Genomics Consortium"/>
            <person name="Kohler A."/>
            <person name="Kuo A."/>
            <person name="Nagy L.G."/>
            <person name="Floudas D."/>
            <person name="Copeland A."/>
            <person name="Barry K.W."/>
            <person name="Cichocki N."/>
            <person name="Veneault-Fourrey C."/>
            <person name="LaButti K."/>
            <person name="Lindquist E.A."/>
            <person name="Lipzen A."/>
            <person name="Lundell T."/>
            <person name="Morin E."/>
            <person name="Murat C."/>
            <person name="Riley R."/>
            <person name="Ohm R."/>
            <person name="Sun H."/>
            <person name="Tunlid A."/>
            <person name="Henrissat B."/>
            <person name="Grigoriev I.V."/>
            <person name="Hibbett D.S."/>
            <person name="Martin F."/>
        </authorList>
    </citation>
    <scope>NUCLEOTIDE SEQUENCE [LARGE SCALE GENOMIC DNA]</scope>
    <source>
        <strain evidence="2">UH-Slu-Lm8-n1</strain>
    </source>
</reference>
<dbReference type="InParanoid" id="A0A0D0B2V2"/>
<dbReference type="Proteomes" id="UP000054485">
    <property type="component" value="Unassembled WGS sequence"/>
</dbReference>